<gene>
    <name evidence="1" type="ORF">FZC79_02170</name>
</gene>
<protein>
    <submittedName>
        <fullName evidence="1">Uncharacterized protein</fullName>
    </submittedName>
</protein>
<reference evidence="1 2" key="1">
    <citation type="submission" date="2019-08" db="EMBL/GenBank/DDBJ databases">
        <title>Bacillus genomes from the desert of Cuatro Cienegas, Coahuila.</title>
        <authorList>
            <person name="Olmedo-Alvarez G."/>
        </authorList>
    </citation>
    <scope>NUCLEOTIDE SEQUENCE [LARGE SCALE GENOMIC DNA]</scope>
    <source>
        <strain evidence="1 2">CH40_1T</strain>
    </source>
</reference>
<dbReference type="EMBL" id="VTEH01000001">
    <property type="protein sequence ID" value="TYR77643.1"/>
    <property type="molecule type" value="Genomic_DNA"/>
</dbReference>
<comment type="caution">
    <text evidence="1">The sequence shown here is derived from an EMBL/GenBank/DDBJ whole genome shotgun (WGS) entry which is preliminary data.</text>
</comment>
<evidence type="ECO:0000313" key="2">
    <source>
        <dbReference type="Proteomes" id="UP000323317"/>
    </source>
</evidence>
<proteinExistence type="predicted"/>
<evidence type="ECO:0000313" key="1">
    <source>
        <dbReference type="EMBL" id="TYR77643.1"/>
    </source>
</evidence>
<dbReference type="RefSeq" id="WP_148945242.1">
    <property type="nucleotide sequence ID" value="NZ_VTEH01000001.1"/>
</dbReference>
<dbReference type="AlphaFoldDB" id="A0A5D4KMV2"/>
<dbReference type="Proteomes" id="UP000323317">
    <property type="component" value="Unassembled WGS sequence"/>
</dbReference>
<name>A0A5D4KMV2_9BACI</name>
<organism evidence="1 2">
    <name type="scientific">Rossellomorea vietnamensis</name>
    <dbReference type="NCBI Taxonomy" id="218284"/>
    <lineage>
        <taxon>Bacteria</taxon>
        <taxon>Bacillati</taxon>
        <taxon>Bacillota</taxon>
        <taxon>Bacilli</taxon>
        <taxon>Bacillales</taxon>
        <taxon>Bacillaceae</taxon>
        <taxon>Rossellomorea</taxon>
    </lineage>
</organism>
<accession>A0A5D4KMV2</accession>
<sequence length="131" mass="14636">MKKWIFLMAIICLAGCREDIPEPESFGMEHEAEAATLNSRDNKEVTVRHIVQGSQVYVECIVPGVTFSTGKKGKKGKIVVSVDGKRYDEYHTAAFVIKGLNKGIHHVKVDIVGKNNQQSLGFQKQFYITIP</sequence>